<keyword evidence="8" id="KW-0067">ATP-binding</keyword>
<dbReference type="GO" id="GO:0005524">
    <property type="term" value="F:ATP binding"/>
    <property type="evidence" value="ECO:0007669"/>
    <property type="project" value="UniProtKB-KW"/>
</dbReference>
<evidence type="ECO:0000256" key="2">
    <source>
        <dbReference type="ARBA" id="ARBA00005240"/>
    </source>
</evidence>
<dbReference type="CDD" id="cd00788">
    <property type="entry name" value="KU70"/>
    <property type="match status" value="1"/>
</dbReference>
<protein>
    <recommendedName>
        <fullName evidence="3">ATP-dependent DNA helicase 2 subunit 1</fullName>
    </recommendedName>
</protein>
<evidence type="ECO:0000256" key="10">
    <source>
        <dbReference type="ARBA" id="ARBA00023172"/>
    </source>
</evidence>
<dbReference type="SMART" id="SM00559">
    <property type="entry name" value="Ku78"/>
    <property type="match status" value="1"/>
</dbReference>
<evidence type="ECO:0000256" key="5">
    <source>
        <dbReference type="ARBA" id="ARBA00022763"/>
    </source>
</evidence>
<dbReference type="InterPro" id="IPR047087">
    <property type="entry name" value="KU70_core_dom"/>
</dbReference>
<dbReference type="GO" id="GO:0043564">
    <property type="term" value="C:Ku70:Ku80 complex"/>
    <property type="evidence" value="ECO:0007669"/>
    <property type="project" value="InterPro"/>
</dbReference>
<evidence type="ECO:0000256" key="3">
    <source>
        <dbReference type="ARBA" id="ARBA00014630"/>
    </source>
</evidence>
<keyword evidence="9" id="KW-0238">DNA-binding</keyword>
<keyword evidence="12" id="KW-0539">Nucleus</keyword>
<comment type="subcellular location">
    <subcellularLocation>
        <location evidence="1">Nucleus</location>
    </subcellularLocation>
</comment>
<feature type="domain" description="Ku" evidence="15">
    <location>
        <begin position="281"/>
        <end position="413"/>
    </location>
</feature>
<dbReference type="GO" id="GO:0003678">
    <property type="term" value="F:DNA helicase activity"/>
    <property type="evidence" value="ECO:0007669"/>
    <property type="project" value="InterPro"/>
</dbReference>
<evidence type="ECO:0000256" key="4">
    <source>
        <dbReference type="ARBA" id="ARBA00022741"/>
    </source>
</evidence>
<dbReference type="GO" id="GO:0042162">
    <property type="term" value="F:telomeric DNA binding"/>
    <property type="evidence" value="ECO:0007669"/>
    <property type="project" value="InterPro"/>
</dbReference>
<dbReference type="GO" id="GO:0003690">
    <property type="term" value="F:double-stranded DNA binding"/>
    <property type="evidence" value="ECO:0007669"/>
    <property type="project" value="TreeGrafter"/>
</dbReference>
<dbReference type="Pfam" id="PF02735">
    <property type="entry name" value="Ku"/>
    <property type="match status" value="1"/>
</dbReference>
<dbReference type="Pfam" id="PF03731">
    <property type="entry name" value="Ku_N"/>
    <property type="match status" value="1"/>
</dbReference>
<comment type="similarity">
    <text evidence="2">Belongs to the ku70 family.</text>
</comment>
<keyword evidence="10" id="KW-0233">DNA recombination</keyword>
<sequence>MMSGEHFGSSFDVDGDGDEAEGEIGSWAYRGRSASVFLIDTAKEMFVNPGKEEDGEEPPFYQAVRAAHSTMMRKVFSNDQDLSALVLFNTRETKNHIDFSHVYTLQDLECPDAERVLALEELLAMPENLFDTTYGHSTDASLQDALRVCQSVLDKWTGRLSEQNILLFTCRDDPHSGDSQKQRQARKKAQDLKEAQIELEILHMGETFNVNKFYKSKITLADPTSRFKELLERVRRLDHKQRTTGRVMFTLAPGVEMSVGVYTAVRKMNKPYKSKMWKETNEEVKYVKKSYLRDEVSKLKQVYDVGIHLLGFKPISRLKPYYHVRSAQFIYPDETLVQGSTKMFAALLERCLARKVTPIVRFIPHKGATVSWAALVPQAEKLDDKNCQVTPPGFVVSHLPFADDFRNIKLKNATRATPEQVDAAKPAFKKIFFKYSPQDFDNPDIQTHLRNIEALALNRSQLDPNITKRAGKLLETFRDLVYPPSYDPKCITKKRPAATSSSGSKRAKPDPARIDVAAVTKAGKAHTLTVDVLKAWLQIRGISINGKRKADLVLDVIEQVDREPLTTDKA</sequence>
<evidence type="ECO:0000256" key="6">
    <source>
        <dbReference type="ARBA" id="ARBA00022801"/>
    </source>
</evidence>
<reference evidence="16" key="1">
    <citation type="journal article" date="2021" name="Sci. Adv.">
        <title>The American lobster genome reveals insights on longevity, neural, and immune adaptations.</title>
        <authorList>
            <person name="Polinski J.M."/>
            <person name="Zimin A.V."/>
            <person name="Clark K.F."/>
            <person name="Kohn A.B."/>
            <person name="Sadowski N."/>
            <person name="Timp W."/>
            <person name="Ptitsyn A."/>
            <person name="Khanna P."/>
            <person name="Romanova D.Y."/>
            <person name="Williams P."/>
            <person name="Greenwood S.J."/>
            <person name="Moroz L.L."/>
            <person name="Walt D.R."/>
            <person name="Bodnar A.G."/>
        </authorList>
    </citation>
    <scope>NUCLEOTIDE SEQUENCE</scope>
    <source>
        <strain evidence="16">GMGI-L3</strain>
    </source>
</reference>
<feature type="region of interest" description="Disordered" evidence="14">
    <location>
        <begin position="491"/>
        <end position="512"/>
    </location>
</feature>
<evidence type="ECO:0000256" key="8">
    <source>
        <dbReference type="ARBA" id="ARBA00022840"/>
    </source>
</evidence>
<proteinExistence type="inferred from homology"/>
<keyword evidence="4" id="KW-0547">Nucleotide-binding</keyword>
<dbReference type="GO" id="GO:0006310">
    <property type="term" value="P:DNA recombination"/>
    <property type="evidence" value="ECO:0007669"/>
    <property type="project" value="UniProtKB-KW"/>
</dbReference>
<dbReference type="GO" id="GO:0000723">
    <property type="term" value="P:telomere maintenance"/>
    <property type="evidence" value="ECO:0007669"/>
    <property type="project" value="InterPro"/>
</dbReference>
<dbReference type="GO" id="GO:0016787">
    <property type="term" value="F:hydrolase activity"/>
    <property type="evidence" value="ECO:0007669"/>
    <property type="project" value="UniProtKB-KW"/>
</dbReference>
<evidence type="ECO:0000259" key="15">
    <source>
        <dbReference type="SMART" id="SM00559"/>
    </source>
</evidence>
<keyword evidence="17" id="KW-1185">Reference proteome</keyword>
<dbReference type="InterPro" id="IPR036465">
    <property type="entry name" value="vWFA_dom_sf"/>
</dbReference>
<evidence type="ECO:0000256" key="14">
    <source>
        <dbReference type="SAM" id="MobiDB-lite"/>
    </source>
</evidence>
<dbReference type="Gene3D" id="2.40.290.10">
    <property type="match status" value="1"/>
</dbReference>
<gene>
    <name evidence="16" type="primary">Xrcc6-L</name>
    <name evidence="16" type="ORF">Hamer_G018628</name>
</gene>
<dbReference type="NCBIfam" id="TIGR00578">
    <property type="entry name" value="ku70"/>
    <property type="match status" value="2"/>
</dbReference>
<accession>A0A8J5N1I6</accession>
<dbReference type="FunFam" id="2.40.290.10:FF:000001">
    <property type="entry name" value="X-ray repair cross complementing 6"/>
    <property type="match status" value="1"/>
</dbReference>
<name>A0A8J5N1I6_HOMAM</name>
<dbReference type="InterPro" id="IPR006165">
    <property type="entry name" value="Ku70"/>
</dbReference>
<dbReference type="GO" id="GO:0006303">
    <property type="term" value="P:double-strand break repair via nonhomologous end joining"/>
    <property type="evidence" value="ECO:0007669"/>
    <property type="project" value="InterPro"/>
</dbReference>
<dbReference type="PANTHER" id="PTHR12604:SF2">
    <property type="entry name" value="X-RAY REPAIR CROSS-COMPLEMENTING PROTEIN 6"/>
    <property type="match status" value="1"/>
</dbReference>
<evidence type="ECO:0000313" key="16">
    <source>
        <dbReference type="EMBL" id="KAG7171505.1"/>
    </source>
</evidence>
<dbReference type="AlphaFoldDB" id="A0A8J5N1I6"/>
<dbReference type="CDD" id="cd01458">
    <property type="entry name" value="vWA_ku"/>
    <property type="match status" value="1"/>
</dbReference>
<dbReference type="Proteomes" id="UP000747542">
    <property type="component" value="Unassembled WGS sequence"/>
</dbReference>
<dbReference type="InterPro" id="IPR005160">
    <property type="entry name" value="Ku_C"/>
</dbReference>
<dbReference type="SUPFAM" id="SSF100939">
    <property type="entry name" value="SPOC domain-like"/>
    <property type="match status" value="1"/>
</dbReference>
<dbReference type="InterPro" id="IPR006164">
    <property type="entry name" value="DNA_bd_Ku70/Ku80"/>
</dbReference>
<evidence type="ECO:0000256" key="13">
    <source>
        <dbReference type="ARBA" id="ARBA00065167"/>
    </source>
</evidence>
<dbReference type="Gene3D" id="1.10.1600.10">
    <property type="match status" value="1"/>
</dbReference>
<keyword evidence="6" id="KW-0378">Hydrolase</keyword>
<dbReference type="Pfam" id="PF03730">
    <property type="entry name" value="Ku_C"/>
    <property type="match status" value="1"/>
</dbReference>
<evidence type="ECO:0000256" key="11">
    <source>
        <dbReference type="ARBA" id="ARBA00023204"/>
    </source>
</evidence>
<keyword evidence="11" id="KW-0234">DNA repair</keyword>
<organism evidence="16 17">
    <name type="scientific">Homarus americanus</name>
    <name type="common">American lobster</name>
    <dbReference type="NCBI Taxonomy" id="6706"/>
    <lineage>
        <taxon>Eukaryota</taxon>
        <taxon>Metazoa</taxon>
        <taxon>Ecdysozoa</taxon>
        <taxon>Arthropoda</taxon>
        <taxon>Crustacea</taxon>
        <taxon>Multicrustacea</taxon>
        <taxon>Malacostraca</taxon>
        <taxon>Eumalacostraca</taxon>
        <taxon>Eucarida</taxon>
        <taxon>Decapoda</taxon>
        <taxon>Pleocyemata</taxon>
        <taxon>Astacidea</taxon>
        <taxon>Nephropoidea</taxon>
        <taxon>Nephropidae</taxon>
        <taxon>Homarus</taxon>
    </lineage>
</organism>
<dbReference type="InterPro" id="IPR005161">
    <property type="entry name" value="Ku_N"/>
</dbReference>
<comment type="subunit">
    <text evidence="13">Heterodimer of a 70 kDa and a 80 kDa subunit.</text>
</comment>
<evidence type="ECO:0000256" key="7">
    <source>
        <dbReference type="ARBA" id="ARBA00022806"/>
    </source>
</evidence>
<evidence type="ECO:0000313" key="17">
    <source>
        <dbReference type="Proteomes" id="UP000747542"/>
    </source>
</evidence>
<evidence type="ECO:0000256" key="12">
    <source>
        <dbReference type="ARBA" id="ARBA00023242"/>
    </source>
</evidence>
<dbReference type="InterPro" id="IPR016194">
    <property type="entry name" value="SPOC-like_C_dom_sf"/>
</dbReference>
<keyword evidence="5" id="KW-0227">DNA damage</keyword>
<keyword evidence="7" id="KW-0347">Helicase</keyword>
<dbReference type="PIRSF" id="PIRSF003033">
    <property type="entry name" value="Ku70"/>
    <property type="match status" value="1"/>
</dbReference>
<dbReference type="PANTHER" id="PTHR12604">
    <property type="entry name" value="KU AUTOANTIGEN DNA HELICASE"/>
    <property type="match status" value="1"/>
</dbReference>
<dbReference type="Gene3D" id="3.40.50.410">
    <property type="entry name" value="von Willebrand factor, type A domain"/>
    <property type="match status" value="1"/>
</dbReference>
<comment type="caution">
    <text evidence="16">The sequence shown here is derived from an EMBL/GenBank/DDBJ whole genome shotgun (WGS) entry which is preliminary data.</text>
</comment>
<evidence type="ECO:0000256" key="9">
    <source>
        <dbReference type="ARBA" id="ARBA00023125"/>
    </source>
</evidence>
<evidence type="ECO:0000256" key="1">
    <source>
        <dbReference type="ARBA" id="ARBA00004123"/>
    </source>
</evidence>
<dbReference type="GO" id="GO:0003684">
    <property type="term" value="F:damaged DNA binding"/>
    <property type="evidence" value="ECO:0007669"/>
    <property type="project" value="InterPro"/>
</dbReference>
<dbReference type="SUPFAM" id="SSF53300">
    <property type="entry name" value="vWA-like"/>
    <property type="match status" value="1"/>
</dbReference>
<dbReference type="EMBL" id="JAHLQT010012106">
    <property type="protein sequence ID" value="KAG7171505.1"/>
    <property type="molecule type" value="Genomic_DNA"/>
</dbReference>